<dbReference type="EMBL" id="JANVFT010000015">
    <property type="protein sequence ID" value="KAJ4498470.1"/>
    <property type="molecule type" value="Genomic_DNA"/>
</dbReference>
<reference evidence="1" key="1">
    <citation type="submission" date="2022-08" db="EMBL/GenBank/DDBJ databases">
        <title>A Global Phylogenomic Analysis of the Shiitake Genus Lentinula.</title>
        <authorList>
            <consortium name="DOE Joint Genome Institute"/>
            <person name="Sierra-Patev S."/>
            <person name="Min B."/>
            <person name="Naranjo-Ortiz M."/>
            <person name="Looney B."/>
            <person name="Konkel Z."/>
            <person name="Slot J.C."/>
            <person name="Sakamoto Y."/>
            <person name="Steenwyk J.L."/>
            <person name="Rokas A."/>
            <person name="Carro J."/>
            <person name="Camarero S."/>
            <person name="Ferreira P."/>
            <person name="Molpeceres G."/>
            <person name="Ruiz-Duenas F.J."/>
            <person name="Serrano A."/>
            <person name="Henrissat B."/>
            <person name="Drula E."/>
            <person name="Hughes K.W."/>
            <person name="Mata J.L."/>
            <person name="Ishikawa N.K."/>
            <person name="Vargas-Isla R."/>
            <person name="Ushijima S."/>
            <person name="Smith C.A."/>
            <person name="Ahrendt S."/>
            <person name="Andreopoulos W."/>
            <person name="He G."/>
            <person name="Labutti K."/>
            <person name="Lipzen A."/>
            <person name="Ng V."/>
            <person name="Riley R."/>
            <person name="Sandor L."/>
            <person name="Barry K."/>
            <person name="Martinez A.T."/>
            <person name="Xiao Y."/>
            <person name="Gibbons J.G."/>
            <person name="Terashima K."/>
            <person name="Grigoriev I.V."/>
            <person name="Hibbett D.S."/>
        </authorList>
    </citation>
    <scope>NUCLEOTIDE SEQUENCE</scope>
    <source>
        <strain evidence="1">RHP3577 ss4</strain>
    </source>
</reference>
<gene>
    <name evidence="1" type="ORF">C8R41DRAFT_818007</name>
</gene>
<proteinExistence type="predicted"/>
<organism evidence="1 2">
    <name type="scientific">Lentinula lateritia</name>
    <dbReference type="NCBI Taxonomy" id="40482"/>
    <lineage>
        <taxon>Eukaryota</taxon>
        <taxon>Fungi</taxon>
        <taxon>Dikarya</taxon>
        <taxon>Basidiomycota</taxon>
        <taxon>Agaricomycotina</taxon>
        <taxon>Agaricomycetes</taxon>
        <taxon>Agaricomycetidae</taxon>
        <taxon>Agaricales</taxon>
        <taxon>Marasmiineae</taxon>
        <taxon>Omphalotaceae</taxon>
        <taxon>Lentinula</taxon>
    </lineage>
</organism>
<name>A0ABQ8VPZ4_9AGAR</name>
<keyword evidence="2" id="KW-1185">Reference proteome</keyword>
<sequence>MMLKRAGKKGKTVEDKELTEAKTMTYPDATGDEHKITLVGLENLTTDDVVTLRKYITWLCKYNPGGVLLESNYGDIYKYMQGLRTKTLVQKWP</sequence>
<evidence type="ECO:0000313" key="2">
    <source>
        <dbReference type="Proteomes" id="UP001150217"/>
    </source>
</evidence>
<evidence type="ECO:0000313" key="1">
    <source>
        <dbReference type="EMBL" id="KAJ4498470.1"/>
    </source>
</evidence>
<comment type="caution">
    <text evidence="1">The sequence shown here is derived from an EMBL/GenBank/DDBJ whole genome shotgun (WGS) entry which is preliminary data.</text>
</comment>
<dbReference type="Proteomes" id="UP001150217">
    <property type="component" value="Unassembled WGS sequence"/>
</dbReference>
<accession>A0ABQ8VPZ4</accession>
<protein>
    <submittedName>
        <fullName evidence="1">Uncharacterized protein</fullName>
    </submittedName>
</protein>